<evidence type="ECO:0000256" key="5">
    <source>
        <dbReference type="ARBA" id="ARBA00023136"/>
    </source>
</evidence>
<evidence type="ECO:0000259" key="8">
    <source>
        <dbReference type="Pfam" id="PF05827"/>
    </source>
</evidence>
<keyword evidence="5 6" id="KW-0472">Membrane</keyword>
<dbReference type="GO" id="GO:0033176">
    <property type="term" value="C:proton-transporting V-type ATPase complex"/>
    <property type="evidence" value="ECO:0007669"/>
    <property type="project" value="TreeGrafter"/>
</dbReference>
<sequence length="391" mass="43294">MGKMTLLLCLLINSFLMLISMSHATDLTPALIWGGDSLSSNSFDGNPLVRTSTSDFQKIVENKIGSALSPVVVFIKEKLCNEDITRTSSKDFKELNTIENIQFYSSVESSLSAFEKLSSYNQSSEEKPSSISDGQLIFTYVPDLETVVGTYKSLKESNQNLIGALVGESCIYSKTERRKRAAGDDKQSNAFIFPGKYKSRVLLYTSQPLVFMDPKLKTTKINLTMDNLVDAQDSGDGSRASPLIVSMKFNTEGNPNFKFEFITEYPGYYALKKIEYFKNGNASGTVLKPNTIIDVPSNFSYHCGPGANFTNKDGVSLFFNNVQIELDAVNSKFSEAYDCVGFMSIPILSGIFVTLIMALIMIWGISIIMDIRTMDRFDDPKGKTITISASE</sequence>
<dbReference type="OrthoDB" id="9985059at2759"/>
<dbReference type="AlphaFoldDB" id="A0A835CRN1"/>
<dbReference type="InterPro" id="IPR008388">
    <property type="entry name" value="Ac45_acc_su"/>
</dbReference>
<evidence type="ECO:0000256" key="1">
    <source>
        <dbReference type="ARBA" id="ARBA00004167"/>
    </source>
</evidence>
<reference evidence="10 11" key="1">
    <citation type="submission" date="2020-08" db="EMBL/GenBank/DDBJ databases">
        <title>Aphidius gifuensis genome sequencing and assembly.</title>
        <authorList>
            <person name="Du Z."/>
        </authorList>
    </citation>
    <scope>NUCLEOTIDE SEQUENCE [LARGE SCALE GENOMIC DNA]</scope>
    <source>
        <strain evidence="10">YNYX2018</strain>
        <tissue evidence="10">Adults</tissue>
    </source>
</reference>
<dbReference type="GO" id="GO:0030641">
    <property type="term" value="P:regulation of cellular pH"/>
    <property type="evidence" value="ECO:0007669"/>
    <property type="project" value="TreeGrafter"/>
</dbReference>
<evidence type="ECO:0000256" key="3">
    <source>
        <dbReference type="ARBA" id="ARBA00022692"/>
    </source>
</evidence>
<dbReference type="Proteomes" id="UP000639338">
    <property type="component" value="Unassembled WGS sequence"/>
</dbReference>
<dbReference type="Pfam" id="PF05827">
    <property type="entry name" value="VAS1_LD"/>
    <property type="match status" value="1"/>
</dbReference>
<evidence type="ECO:0000256" key="2">
    <source>
        <dbReference type="ARBA" id="ARBA00009037"/>
    </source>
</evidence>
<comment type="similarity">
    <text evidence="2">Belongs to the vacuolar ATPase subunit S1 family.</text>
</comment>
<gene>
    <name evidence="10" type="ORF">HCN44_005800</name>
</gene>
<feature type="domain" description="V-type proton ATPase subunit S1/VOA1 transmembrane" evidence="9">
    <location>
        <begin position="341"/>
        <end position="379"/>
    </location>
</feature>
<organism evidence="10 11">
    <name type="scientific">Aphidius gifuensis</name>
    <name type="common">Parasitoid wasp</name>
    <dbReference type="NCBI Taxonomy" id="684658"/>
    <lineage>
        <taxon>Eukaryota</taxon>
        <taxon>Metazoa</taxon>
        <taxon>Ecdysozoa</taxon>
        <taxon>Arthropoda</taxon>
        <taxon>Hexapoda</taxon>
        <taxon>Insecta</taxon>
        <taxon>Pterygota</taxon>
        <taxon>Neoptera</taxon>
        <taxon>Endopterygota</taxon>
        <taxon>Hymenoptera</taxon>
        <taxon>Apocrita</taxon>
        <taxon>Ichneumonoidea</taxon>
        <taxon>Braconidae</taxon>
        <taxon>Aphidiinae</taxon>
        <taxon>Aphidius</taxon>
    </lineage>
</organism>
<dbReference type="PANTHER" id="PTHR12471">
    <property type="entry name" value="VACUOLAR ATP SYNTHASE SUBUNIT S1"/>
    <property type="match status" value="1"/>
</dbReference>
<evidence type="ECO:0000256" key="6">
    <source>
        <dbReference type="SAM" id="Phobius"/>
    </source>
</evidence>
<dbReference type="Pfam" id="PF20520">
    <property type="entry name" value="Ac45-VOA1_TM"/>
    <property type="match status" value="1"/>
</dbReference>
<keyword evidence="11" id="KW-1185">Reference proteome</keyword>
<dbReference type="GO" id="GO:0001671">
    <property type="term" value="F:ATPase activator activity"/>
    <property type="evidence" value="ECO:0007669"/>
    <property type="project" value="TreeGrafter"/>
</dbReference>
<dbReference type="Gene3D" id="2.40.160.110">
    <property type="match status" value="1"/>
</dbReference>
<keyword evidence="3 6" id="KW-0812">Transmembrane</keyword>
<evidence type="ECO:0000256" key="7">
    <source>
        <dbReference type="SAM" id="SignalP"/>
    </source>
</evidence>
<accession>A0A835CRN1</accession>
<proteinExistence type="inferred from homology"/>
<dbReference type="PANTHER" id="PTHR12471:SF7">
    <property type="entry name" value="V-TYPE PROTON ATPASE SUBUNIT S1"/>
    <property type="match status" value="1"/>
</dbReference>
<dbReference type="InterPro" id="IPR046756">
    <property type="entry name" value="VAS1/VOA1_TM"/>
</dbReference>
<feature type="domain" description="V-type proton ATPase subunit S1 luminal" evidence="8">
    <location>
        <begin position="201"/>
        <end position="325"/>
    </location>
</feature>
<evidence type="ECO:0000313" key="11">
    <source>
        <dbReference type="Proteomes" id="UP000639338"/>
    </source>
</evidence>
<feature type="chain" id="PRO_5033058721" description="V-type proton ATPase subunit S1" evidence="7">
    <location>
        <begin position="25"/>
        <end position="391"/>
    </location>
</feature>
<keyword evidence="4 6" id="KW-1133">Transmembrane helix</keyword>
<evidence type="ECO:0000259" key="9">
    <source>
        <dbReference type="Pfam" id="PF20520"/>
    </source>
</evidence>
<comment type="subcellular location">
    <subcellularLocation>
        <location evidence="1">Membrane</location>
        <topology evidence="1">Single-pass membrane protein</topology>
    </subcellularLocation>
</comment>
<feature type="transmembrane region" description="Helical" evidence="6">
    <location>
        <begin position="347"/>
        <end position="368"/>
    </location>
</feature>
<dbReference type="InterPro" id="IPR046755">
    <property type="entry name" value="VAS1_LD"/>
</dbReference>
<evidence type="ECO:0000313" key="10">
    <source>
        <dbReference type="EMBL" id="KAF7993019.1"/>
    </source>
</evidence>
<evidence type="ECO:0000256" key="4">
    <source>
        <dbReference type="ARBA" id="ARBA00022989"/>
    </source>
</evidence>
<name>A0A835CRN1_APHGI</name>
<feature type="signal peptide" evidence="7">
    <location>
        <begin position="1"/>
        <end position="24"/>
    </location>
</feature>
<evidence type="ECO:0008006" key="12">
    <source>
        <dbReference type="Google" id="ProtNLM"/>
    </source>
</evidence>
<protein>
    <recommendedName>
        <fullName evidence="12">V-type proton ATPase subunit S1</fullName>
    </recommendedName>
</protein>
<dbReference type="EMBL" id="JACMRX010000003">
    <property type="protein sequence ID" value="KAF7993019.1"/>
    <property type="molecule type" value="Genomic_DNA"/>
</dbReference>
<keyword evidence="7" id="KW-0732">Signal</keyword>
<comment type="caution">
    <text evidence="10">The sequence shown here is derived from an EMBL/GenBank/DDBJ whole genome shotgun (WGS) entry which is preliminary data.</text>
</comment>